<dbReference type="InterPro" id="IPR013078">
    <property type="entry name" value="His_Pase_superF_clade-1"/>
</dbReference>
<evidence type="ECO:0000313" key="5">
    <source>
        <dbReference type="Proteomes" id="UP000005017"/>
    </source>
</evidence>
<sequence length="420" mass="48082">MSRLFYFVRHGQTYFNLRLQLQGRCDSPLTPLGIQQAEKSAKVLSGQFFDRAFASPAGRVRETADILLKNRQVELTYLEDLQEPDFGVMEGCYVQDQELVQKCFGHLDFKEAEGEGKDSLRFRTEKVFQDILSQTKENDRILIVSHGIMSMAFMSYVLKMDMRAYRQACLDEGRAFMPNAGILIFKEEMGKVSLIQKPCEAKDLCLPKKDKTIDIFYVRHGQTIFNLRHQVQGRSDAPLTELGIQQANQAQKALRNKVFSKAYVSYAKRAIDTAKIVLEGHDIPISIEKNLQEMNFGDLEGRLIDEAILKELYACHQNQENFLSHQGENLGAVKTRWQSLLEKVYFENQDGDQVLLVGHGTMYAIMAAYLLKLDRLGLELYCKNQGQSYSYNGGIARFQLDKEGLHLVHLMQDPKTYLCE</sequence>
<proteinExistence type="predicted"/>
<evidence type="ECO:0000256" key="1">
    <source>
        <dbReference type="ARBA" id="ARBA00022801"/>
    </source>
</evidence>
<dbReference type="CDD" id="cd07067">
    <property type="entry name" value="HP_PGM_like"/>
    <property type="match status" value="2"/>
</dbReference>
<keyword evidence="1" id="KW-0378">Hydrolase</keyword>
<dbReference type="InterPro" id="IPR029033">
    <property type="entry name" value="His_PPase_superfam"/>
</dbReference>
<gene>
    <name evidence="4" type="ORF">HMPREF9013_0113</name>
</gene>
<organism evidence="4 5">
    <name type="scientific">Bulleidia extructa W1219</name>
    <dbReference type="NCBI Taxonomy" id="679192"/>
    <lineage>
        <taxon>Bacteria</taxon>
        <taxon>Bacillati</taxon>
        <taxon>Bacillota</taxon>
        <taxon>Erysipelotrichia</taxon>
        <taxon>Erysipelotrichales</taxon>
        <taxon>Erysipelotrichaceae</taxon>
        <taxon>Bulleidia</taxon>
    </lineage>
</organism>
<feature type="active site" description="Tele-phosphohistidine intermediate" evidence="2">
    <location>
        <position position="220"/>
    </location>
</feature>
<dbReference type="InterPro" id="IPR051695">
    <property type="entry name" value="Phosphoglycerate_Mutase"/>
</dbReference>
<feature type="binding site" evidence="3">
    <location>
        <position position="269"/>
    </location>
    <ligand>
        <name>substrate</name>
    </ligand>
</feature>
<accession>D2MN92</accession>
<keyword evidence="5" id="KW-1185">Reference proteome</keyword>
<feature type="active site" description="Proton donor/acceptor" evidence="2">
    <location>
        <position position="293"/>
    </location>
</feature>
<evidence type="ECO:0000256" key="2">
    <source>
        <dbReference type="PIRSR" id="PIRSR613078-1"/>
    </source>
</evidence>
<dbReference type="RefSeq" id="WP_006626863.1">
    <property type="nucleotide sequence ID" value="NZ_ADFR01000003.1"/>
</dbReference>
<evidence type="ECO:0000256" key="3">
    <source>
        <dbReference type="PIRSR" id="PIRSR613078-2"/>
    </source>
</evidence>
<reference evidence="5" key="1">
    <citation type="submission" date="2009-12" db="EMBL/GenBank/DDBJ databases">
        <title>Sequence of Clostridiales genomosp. BVAB3 str. UPII9-5.</title>
        <authorList>
            <person name="Madupu R."/>
            <person name="Durkin A.S."/>
            <person name="Torralba M."/>
            <person name="Methe B."/>
            <person name="Sutton G.G."/>
            <person name="Strausberg R.L."/>
            <person name="Nelson K.E."/>
        </authorList>
    </citation>
    <scope>NUCLEOTIDE SEQUENCE [LARGE SCALE GENOMIC DNA]</scope>
    <source>
        <strain evidence="5">W1219</strain>
    </source>
</reference>
<dbReference type="AlphaFoldDB" id="D2MN92"/>
<evidence type="ECO:0000313" key="4">
    <source>
        <dbReference type="EMBL" id="EFC05914.1"/>
    </source>
</evidence>
<dbReference type="GO" id="GO:0043456">
    <property type="term" value="P:regulation of pentose-phosphate shunt"/>
    <property type="evidence" value="ECO:0007669"/>
    <property type="project" value="TreeGrafter"/>
</dbReference>
<dbReference type="Proteomes" id="UP000005017">
    <property type="component" value="Unassembled WGS sequence"/>
</dbReference>
<dbReference type="OrthoDB" id="9782128at2"/>
<name>D2MN92_9FIRM</name>
<dbReference type="SUPFAM" id="SSF53254">
    <property type="entry name" value="Phosphoglycerate mutase-like"/>
    <property type="match status" value="2"/>
</dbReference>
<dbReference type="Pfam" id="PF00300">
    <property type="entry name" value="His_Phos_1"/>
    <property type="match status" value="2"/>
</dbReference>
<comment type="caution">
    <text evidence="4">The sequence shown here is derived from an EMBL/GenBank/DDBJ whole genome shotgun (WGS) entry which is preliminary data.</text>
</comment>
<dbReference type="EMBL" id="ADFR01000003">
    <property type="protein sequence ID" value="EFC05914.1"/>
    <property type="molecule type" value="Genomic_DNA"/>
</dbReference>
<protein>
    <submittedName>
        <fullName evidence="4">Phosphoglycerate mutase family protein</fullName>
    </submittedName>
</protein>
<dbReference type="eggNOG" id="COG0406">
    <property type="taxonomic scope" value="Bacteria"/>
</dbReference>
<dbReference type="GO" id="GO:0004331">
    <property type="term" value="F:fructose-2,6-bisphosphate 2-phosphatase activity"/>
    <property type="evidence" value="ECO:0007669"/>
    <property type="project" value="TreeGrafter"/>
</dbReference>
<dbReference type="GO" id="GO:0005829">
    <property type="term" value="C:cytosol"/>
    <property type="evidence" value="ECO:0007669"/>
    <property type="project" value="TreeGrafter"/>
</dbReference>
<dbReference type="GO" id="GO:0045820">
    <property type="term" value="P:negative regulation of glycolytic process"/>
    <property type="evidence" value="ECO:0007669"/>
    <property type="project" value="TreeGrafter"/>
</dbReference>
<dbReference type="Gene3D" id="3.40.50.1240">
    <property type="entry name" value="Phosphoglycerate mutase-like"/>
    <property type="match status" value="2"/>
</dbReference>
<dbReference type="PANTHER" id="PTHR46517:SF1">
    <property type="entry name" value="FRUCTOSE-2,6-BISPHOSPHATASE TIGAR"/>
    <property type="match status" value="1"/>
</dbReference>
<feature type="binding site" evidence="3">
    <location>
        <begin position="219"/>
        <end position="226"/>
    </location>
    <ligand>
        <name>substrate</name>
    </ligand>
</feature>
<dbReference type="SMART" id="SM00855">
    <property type="entry name" value="PGAM"/>
    <property type="match status" value="2"/>
</dbReference>
<dbReference type="STRING" id="679192.HMPREF9013_0113"/>
<dbReference type="PANTHER" id="PTHR46517">
    <property type="entry name" value="FRUCTOSE-2,6-BISPHOSPHATASE TIGAR"/>
    <property type="match status" value="1"/>
</dbReference>